<sequence length="249" mass="26685">MRYAEGIDRGGISGILLACAQIRSGKPQMHHLLDGVHLAVFDLDGTLVDSVPDLAAAVDAALQEVALPVAGEAKVRDWVGNGSRVLIERALADALGEEPGEAFAAATHEHFLRWYASHPCEHTRLYPGALEAIKGFWARGIPQYIVTNKPEAFVCPILETLGINGYFEGWLGGDSLTRRKPDPAPLLHVSQRFGVEPAQAVMIGDSRHDIAAGRAAGFRTVAVPYGYNHGEPVAASQPDLLVESLAQLV</sequence>
<comment type="catalytic activity">
    <reaction evidence="1 10">
        <text>2-phosphoglycolate + H2O = glycolate + phosphate</text>
        <dbReference type="Rhea" id="RHEA:14369"/>
        <dbReference type="ChEBI" id="CHEBI:15377"/>
        <dbReference type="ChEBI" id="CHEBI:29805"/>
        <dbReference type="ChEBI" id="CHEBI:43474"/>
        <dbReference type="ChEBI" id="CHEBI:58033"/>
        <dbReference type="EC" id="3.1.3.18"/>
    </reaction>
</comment>
<evidence type="ECO:0000256" key="2">
    <source>
        <dbReference type="ARBA" id="ARBA00001946"/>
    </source>
</evidence>
<dbReference type="PRINTS" id="PR00413">
    <property type="entry name" value="HADHALOGNASE"/>
</dbReference>
<dbReference type="Pfam" id="PF00702">
    <property type="entry name" value="Hydrolase"/>
    <property type="match status" value="1"/>
</dbReference>
<comment type="similarity">
    <text evidence="4 10">Belongs to the HAD-like hydrolase superfamily. CbbY/CbbZ/Gph/YieH family.</text>
</comment>
<evidence type="ECO:0000313" key="11">
    <source>
        <dbReference type="EMBL" id="SHM94802.1"/>
    </source>
</evidence>
<dbReference type="SFLD" id="SFLDS00003">
    <property type="entry name" value="Haloacid_Dehalogenase"/>
    <property type="match status" value="1"/>
</dbReference>
<dbReference type="SFLD" id="SFLDG01135">
    <property type="entry name" value="C1.5.6:_HAD__Beta-PGM__Phospha"/>
    <property type="match status" value="1"/>
</dbReference>
<dbReference type="AlphaFoldDB" id="A0A1M7MUT8"/>
<evidence type="ECO:0000256" key="1">
    <source>
        <dbReference type="ARBA" id="ARBA00000830"/>
    </source>
</evidence>
<dbReference type="GO" id="GO:0046295">
    <property type="term" value="P:glycolate biosynthetic process"/>
    <property type="evidence" value="ECO:0007669"/>
    <property type="project" value="UniProtKB-UniRule"/>
</dbReference>
<evidence type="ECO:0000313" key="12">
    <source>
        <dbReference type="Proteomes" id="UP000184123"/>
    </source>
</evidence>
<evidence type="ECO:0000256" key="7">
    <source>
        <dbReference type="ARBA" id="ARBA00022801"/>
    </source>
</evidence>
<dbReference type="InterPro" id="IPR023198">
    <property type="entry name" value="PGP-like_dom2"/>
</dbReference>
<dbReference type="GO" id="GO:0005975">
    <property type="term" value="P:carbohydrate metabolic process"/>
    <property type="evidence" value="ECO:0007669"/>
    <property type="project" value="InterPro"/>
</dbReference>
<dbReference type="SUPFAM" id="SSF56784">
    <property type="entry name" value="HAD-like"/>
    <property type="match status" value="1"/>
</dbReference>
<evidence type="ECO:0000256" key="10">
    <source>
        <dbReference type="HAMAP-Rule" id="MF_00495"/>
    </source>
</evidence>
<evidence type="ECO:0000256" key="9">
    <source>
        <dbReference type="ARBA" id="ARBA00023277"/>
    </source>
</evidence>
<dbReference type="InterPro" id="IPR023214">
    <property type="entry name" value="HAD_sf"/>
</dbReference>
<comment type="pathway">
    <text evidence="3 10">Organic acid metabolism; glycolate biosynthesis; glycolate from 2-phosphoglycolate: step 1/1.</text>
</comment>
<dbReference type="InterPro" id="IPR036412">
    <property type="entry name" value="HAD-like_sf"/>
</dbReference>
<dbReference type="EC" id="3.1.3.18" evidence="5 10"/>
<comment type="function">
    <text evidence="10">Specifically catalyzes the dephosphorylation of 2-phosphoglycolate. Is involved in the dissimilation of the intracellular 2-phosphoglycolate formed during the DNA repair of 3'-phosphoglycolate ends, a major class of DNA lesions induced by oxidative stress.</text>
</comment>
<dbReference type="NCBIfam" id="NF009695">
    <property type="entry name" value="PRK13222.1-2"/>
    <property type="match status" value="1"/>
</dbReference>
<accession>A0A1M7MUT8</accession>
<dbReference type="InterPro" id="IPR050155">
    <property type="entry name" value="HAD-like_hydrolase_sf"/>
</dbReference>
<feature type="binding site" evidence="10">
    <location>
        <position position="42"/>
    </location>
    <ligand>
        <name>Mg(2+)</name>
        <dbReference type="ChEBI" id="CHEBI:18420"/>
    </ligand>
</feature>
<dbReference type="CDD" id="cd16417">
    <property type="entry name" value="HAD_PGPase"/>
    <property type="match status" value="1"/>
</dbReference>
<dbReference type="SFLD" id="SFLDG01129">
    <property type="entry name" value="C1.5:_HAD__Beta-PGM__Phosphata"/>
    <property type="match status" value="1"/>
</dbReference>
<evidence type="ECO:0000256" key="6">
    <source>
        <dbReference type="ARBA" id="ARBA00022723"/>
    </source>
</evidence>
<protein>
    <recommendedName>
        <fullName evidence="5 10">Phosphoglycolate phosphatase</fullName>
        <shortName evidence="10">PGP</shortName>
        <shortName evidence="10">PGPase</shortName>
        <ecNumber evidence="5 10">3.1.3.18</ecNumber>
    </recommendedName>
</protein>
<dbReference type="NCBIfam" id="TIGR01549">
    <property type="entry name" value="HAD-SF-IA-v1"/>
    <property type="match status" value="1"/>
</dbReference>
<dbReference type="HAMAP" id="MF_00495">
    <property type="entry name" value="GPH_hydrolase_bact"/>
    <property type="match status" value="1"/>
</dbReference>
<dbReference type="FunFam" id="3.40.50.1000:FF:000022">
    <property type="entry name" value="Phosphoglycolate phosphatase"/>
    <property type="match status" value="1"/>
</dbReference>
<name>A0A1M7MUT8_9GAMM</name>
<evidence type="ECO:0000256" key="3">
    <source>
        <dbReference type="ARBA" id="ARBA00004818"/>
    </source>
</evidence>
<feature type="active site" description="Nucleophile" evidence="10">
    <location>
        <position position="42"/>
    </location>
</feature>
<dbReference type="InterPro" id="IPR037512">
    <property type="entry name" value="PGPase_prok"/>
</dbReference>
<dbReference type="PANTHER" id="PTHR43434">
    <property type="entry name" value="PHOSPHOGLYCOLATE PHOSPHATASE"/>
    <property type="match status" value="1"/>
</dbReference>
<evidence type="ECO:0000256" key="8">
    <source>
        <dbReference type="ARBA" id="ARBA00022842"/>
    </source>
</evidence>
<dbReference type="Gene3D" id="3.40.50.1000">
    <property type="entry name" value="HAD superfamily/HAD-like"/>
    <property type="match status" value="1"/>
</dbReference>
<dbReference type="UniPathway" id="UPA00865">
    <property type="reaction ID" value="UER00834"/>
</dbReference>
<keyword evidence="6 10" id="KW-0479">Metal-binding</keyword>
<comment type="cofactor">
    <cofactor evidence="2 10">
        <name>Mg(2+)</name>
        <dbReference type="ChEBI" id="CHEBI:18420"/>
    </cofactor>
</comment>
<dbReference type="NCBIfam" id="TIGR01449">
    <property type="entry name" value="PGP_bact"/>
    <property type="match status" value="1"/>
</dbReference>
<dbReference type="GO" id="GO:0008967">
    <property type="term" value="F:phosphoglycolate phosphatase activity"/>
    <property type="evidence" value="ECO:0007669"/>
    <property type="project" value="UniProtKB-UniRule"/>
</dbReference>
<dbReference type="STRING" id="44933.SAMN05660971_04350"/>
<dbReference type="NCBIfam" id="TIGR01509">
    <property type="entry name" value="HAD-SF-IA-v3"/>
    <property type="match status" value="1"/>
</dbReference>
<dbReference type="Proteomes" id="UP000184123">
    <property type="component" value="Unassembled WGS sequence"/>
</dbReference>
<dbReference type="GO" id="GO:0046872">
    <property type="term" value="F:metal ion binding"/>
    <property type="evidence" value="ECO:0007669"/>
    <property type="project" value="UniProtKB-KW"/>
</dbReference>
<evidence type="ECO:0000256" key="5">
    <source>
        <dbReference type="ARBA" id="ARBA00013078"/>
    </source>
</evidence>
<proteinExistence type="inferred from homology"/>
<evidence type="ECO:0000256" key="4">
    <source>
        <dbReference type="ARBA" id="ARBA00006171"/>
    </source>
</evidence>
<reference evidence="11 12" key="1">
    <citation type="submission" date="2016-11" db="EMBL/GenBank/DDBJ databases">
        <authorList>
            <person name="Jaros S."/>
            <person name="Januszkiewicz K."/>
            <person name="Wedrychowicz H."/>
        </authorList>
    </citation>
    <scope>NUCLEOTIDE SEQUENCE [LARGE SCALE GENOMIC DNA]</scope>
    <source>
        <strain evidence="11 12">DSM 4740</strain>
    </source>
</reference>
<keyword evidence="9 10" id="KW-0119">Carbohydrate metabolism</keyword>
<keyword evidence="8 10" id="KW-0460">Magnesium</keyword>
<organism evidence="11 12">
    <name type="scientific">Halomonas cupida</name>
    <dbReference type="NCBI Taxonomy" id="44933"/>
    <lineage>
        <taxon>Bacteria</taxon>
        <taxon>Pseudomonadati</taxon>
        <taxon>Pseudomonadota</taxon>
        <taxon>Gammaproteobacteria</taxon>
        <taxon>Oceanospirillales</taxon>
        <taxon>Halomonadaceae</taxon>
        <taxon>Halomonas</taxon>
    </lineage>
</organism>
<dbReference type="GO" id="GO:0006281">
    <property type="term" value="P:DNA repair"/>
    <property type="evidence" value="ECO:0007669"/>
    <property type="project" value="TreeGrafter"/>
</dbReference>
<keyword evidence="7 10" id="KW-0378">Hydrolase</keyword>
<feature type="binding site" evidence="10">
    <location>
        <position position="44"/>
    </location>
    <ligand>
        <name>Mg(2+)</name>
        <dbReference type="ChEBI" id="CHEBI:18420"/>
    </ligand>
</feature>
<gene>
    <name evidence="11" type="ORF">SAMN05660971_04350</name>
</gene>
<feature type="binding site" evidence="10">
    <location>
        <position position="205"/>
    </location>
    <ligand>
        <name>Mg(2+)</name>
        <dbReference type="ChEBI" id="CHEBI:18420"/>
    </ligand>
</feature>
<dbReference type="PANTHER" id="PTHR43434:SF1">
    <property type="entry name" value="PHOSPHOGLYCOLATE PHOSPHATASE"/>
    <property type="match status" value="1"/>
</dbReference>
<dbReference type="GO" id="GO:0005829">
    <property type="term" value="C:cytosol"/>
    <property type="evidence" value="ECO:0007669"/>
    <property type="project" value="TreeGrafter"/>
</dbReference>
<dbReference type="EMBL" id="FRCA01000020">
    <property type="protein sequence ID" value="SHM94802.1"/>
    <property type="molecule type" value="Genomic_DNA"/>
</dbReference>
<dbReference type="Gene3D" id="1.10.150.240">
    <property type="entry name" value="Putative phosphatase, domain 2"/>
    <property type="match status" value="1"/>
</dbReference>
<dbReference type="InterPro" id="IPR006439">
    <property type="entry name" value="HAD-SF_hydro_IA"/>
</dbReference>